<name>A0A0D7BLI8_9AGAR</name>
<accession>A0A0D7BLI8</accession>
<organism evidence="2 3">
    <name type="scientific">Cylindrobasidium torrendii FP15055 ss-10</name>
    <dbReference type="NCBI Taxonomy" id="1314674"/>
    <lineage>
        <taxon>Eukaryota</taxon>
        <taxon>Fungi</taxon>
        <taxon>Dikarya</taxon>
        <taxon>Basidiomycota</taxon>
        <taxon>Agaricomycotina</taxon>
        <taxon>Agaricomycetes</taxon>
        <taxon>Agaricomycetidae</taxon>
        <taxon>Agaricales</taxon>
        <taxon>Marasmiineae</taxon>
        <taxon>Physalacriaceae</taxon>
        <taxon>Cylindrobasidium</taxon>
    </lineage>
</organism>
<dbReference type="OrthoDB" id="3229989at2759"/>
<gene>
    <name evidence="2" type="ORF">CYLTODRAFT_418810</name>
</gene>
<reference evidence="2 3" key="1">
    <citation type="journal article" date="2015" name="Fungal Genet. Biol.">
        <title>Evolution of novel wood decay mechanisms in Agaricales revealed by the genome sequences of Fistulina hepatica and Cylindrobasidium torrendii.</title>
        <authorList>
            <person name="Floudas D."/>
            <person name="Held B.W."/>
            <person name="Riley R."/>
            <person name="Nagy L.G."/>
            <person name="Koehler G."/>
            <person name="Ransdell A.S."/>
            <person name="Younus H."/>
            <person name="Chow J."/>
            <person name="Chiniquy J."/>
            <person name="Lipzen A."/>
            <person name="Tritt A."/>
            <person name="Sun H."/>
            <person name="Haridas S."/>
            <person name="LaButti K."/>
            <person name="Ohm R.A."/>
            <person name="Kues U."/>
            <person name="Blanchette R.A."/>
            <person name="Grigoriev I.V."/>
            <person name="Minto R.E."/>
            <person name="Hibbett D.S."/>
        </authorList>
    </citation>
    <scope>NUCLEOTIDE SEQUENCE [LARGE SCALE GENOMIC DNA]</scope>
    <source>
        <strain evidence="2 3">FP15055 ss-10</strain>
    </source>
</reference>
<protein>
    <submittedName>
        <fullName evidence="2">Uncharacterized protein</fullName>
    </submittedName>
</protein>
<dbReference type="AlphaFoldDB" id="A0A0D7BLI8"/>
<feature type="region of interest" description="Disordered" evidence="1">
    <location>
        <begin position="123"/>
        <end position="143"/>
    </location>
</feature>
<keyword evidence="3" id="KW-1185">Reference proteome</keyword>
<evidence type="ECO:0000313" key="2">
    <source>
        <dbReference type="EMBL" id="KIY71418.1"/>
    </source>
</evidence>
<proteinExistence type="predicted"/>
<evidence type="ECO:0000313" key="3">
    <source>
        <dbReference type="Proteomes" id="UP000054007"/>
    </source>
</evidence>
<dbReference type="Proteomes" id="UP000054007">
    <property type="component" value="Unassembled WGS sequence"/>
</dbReference>
<feature type="compositionally biased region" description="Basic and acidic residues" evidence="1">
    <location>
        <begin position="131"/>
        <end position="143"/>
    </location>
</feature>
<sequence>MDRFYNSSSPEFIAYTTLTEHGPTWDSDYAVDEALLGACVAYMALSRYVSGADLFILPRISSEVHTILRRYTYDAIHNMIAKSRSTLQPGGYSRVCQLADQSVRTMLNRNGNASFLLALHSPPSTPAQVHTELEDAPRSIKTQ</sequence>
<dbReference type="EMBL" id="KN880454">
    <property type="protein sequence ID" value="KIY71418.1"/>
    <property type="molecule type" value="Genomic_DNA"/>
</dbReference>
<evidence type="ECO:0000256" key="1">
    <source>
        <dbReference type="SAM" id="MobiDB-lite"/>
    </source>
</evidence>